<dbReference type="HAMAP" id="MF_01477">
    <property type="entry name" value="Iojap_RsfS"/>
    <property type="match status" value="1"/>
</dbReference>
<keyword evidence="3" id="KW-1185">Reference proteome</keyword>
<dbReference type="InterPro" id="IPR043519">
    <property type="entry name" value="NT_sf"/>
</dbReference>
<gene>
    <name evidence="2" type="ORF">MSPICULIGERA_LOCUS15529</name>
</gene>
<evidence type="ECO:0008006" key="4">
    <source>
        <dbReference type="Google" id="ProtNLM"/>
    </source>
</evidence>
<organism evidence="2 3">
    <name type="scientific">Mesorhabditis spiculigera</name>
    <dbReference type="NCBI Taxonomy" id="96644"/>
    <lineage>
        <taxon>Eukaryota</taxon>
        <taxon>Metazoa</taxon>
        <taxon>Ecdysozoa</taxon>
        <taxon>Nematoda</taxon>
        <taxon>Chromadorea</taxon>
        <taxon>Rhabditida</taxon>
        <taxon>Rhabditina</taxon>
        <taxon>Rhabditomorpha</taxon>
        <taxon>Rhabditoidea</taxon>
        <taxon>Rhabditidae</taxon>
        <taxon>Mesorhabditinae</taxon>
        <taxon>Mesorhabditis</taxon>
    </lineage>
</organism>
<reference evidence="2" key="1">
    <citation type="submission" date="2023-06" db="EMBL/GenBank/DDBJ databases">
        <authorList>
            <person name="Delattre M."/>
        </authorList>
    </citation>
    <scope>NUCLEOTIDE SEQUENCE</scope>
    <source>
        <strain evidence="2">AF72</strain>
    </source>
</reference>
<evidence type="ECO:0000256" key="1">
    <source>
        <dbReference type="ARBA" id="ARBA00010574"/>
    </source>
</evidence>
<dbReference type="PANTHER" id="PTHR21043">
    <property type="entry name" value="IOJAP SUPERFAMILY ORTHOLOG"/>
    <property type="match status" value="1"/>
</dbReference>
<feature type="non-terminal residue" evidence="2">
    <location>
        <position position="1"/>
    </location>
</feature>
<sequence>MQEYFSQYIEEYYEVDDVVEEPFVPKLEERIRLVNIEDVISLLEKEKAKDVKVIDLTYVMASPFDYMTICSPINPRHGKALTERIRQSLKLNDDGDSVNRQRVLHSTNSGWFCVEVNKIQIHVMSTEARARYDLESLWEVNENEDQAEASWVDDVNVLPQNK</sequence>
<dbReference type="EMBL" id="CATQJA010002648">
    <property type="protein sequence ID" value="CAJ0577251.1"/>
    <property type="molecule type" value="Genomic_DNA"/>
</dbReference>
<dbReference type="GO" id="GO:0090071">
    <property type="term" value="P:negative regulation of ribosome biogenesis"/>
    <property type="evidence" value="ECO:0007669"/>
    <property type="project" value="TreeGrafter"/>
</dbReference>
<dbReference type="NCBIfam" id="TIGR00090">
    <property type="entry name" value="rsfS_iojap_ybeB"/>
    <property type="match status" value="1"/>
</dbReference>
<dbReference type="Pfam" id="PF02410">
    <property type="entry name" value="RsfS"/>
    <property type="match status" value="1"/>
</dbReference>
<protein>
    <recommendedName>
        <fullName evidence="4">Ribosomal silencing factor RsfS</fullName>
    </recommendedName>
</protein>
<comment type="similarity">
    <text evidence="1">Belongs to the Iojap/RsfS family.</text>
</comment>
<dbReference type="SUPFAM" id="SSF81301">
    <property type="entry name" value="Nucleotidyltransferase"/>
    <property type="match status" value="1"/>
</dbReference>
<accession>A0AA36CZU0</accession>
<proteinExistence type="inferred from homology"/>
<dbReference type="GO" id="GO:0005739">
    <property type="term" value="C:mitochondrion"/>
    <property type="evidence" value="ECO:0007669"/>
    <property type="project" value="TreeGrafter"/>
</dbReference>
<evidence type="ECO:0000313" key="3">
    <source>
        <dbReference type="Proteomes" id="UP001177023"/>
    </source>
</evidence>
<dbReference type="GO" id="GO:0017148">
    <property type="term" value="P:negative regulation of translation"/>
    <property type="evidence" value="ECO:0007669"/>
    <property type="project" value="TreeGrafter"/>
</dbReference>
<dbReference type="AlphaFoldDB" id="A0AA36CZU0"/>
<dbReference type="InterPro" id="IPR004394">
    <property type="entry name" value="Iojap/RsfS/C7orf30"/>
</dbReference>
<dbReference type="Gene3D" id="3.30.460.10">
    <property type="entry name" value="Beta Polymerase, domain 2"/>
    <property type="match status" value="1"/>
</dbReference>
<comment type="caution">
    <text evidence="2">The sequence shown here is derived from an EMBL/GenBank/DDBJ whole genome shotgun (WGS) entry which is preliminary data.</text>
</comment>
<dbReference type="GO" id="GO:0043023">
    <property type="term" value="F:ribosomal large subunit binding"/>
    <property type="evidence" value="ECO:0007669"/>
    <property type="project" value="TreeGrafter"/>
</dbReference>
<name>A0AA36CZU0_9BILA</name>
<evidence type="ECO:0000313" key="2">
    <source>
        <dbReference type="EMBL" id="CAJ0577251.1"/>
    </source>
</evidence>
<dbReference type="PANTHER" id="PTHR21043:SF0">
    <property type="entry name" value="MITOCHONDRIAL ASSEMBLY OF RIBOSOMAL LARGE SUBUNIT PROTEIN 1"/>
    <property type="match status" value="1"/>
</dbReference>
<dbReference type="Proteomes" id="UP001177023">
    <property type="component" value="Unassembled WGS sequence"/>
</dbReference>